<organism evidence="2">
    <name type="scientific">marine sediment metagenome</name>
    <dbReference type="NCBI Taxonomy" id="412755"/>
    <lineage>
        <taxon>unclassified sequences</taxon>
        <taxon>metagenomes</taxon>
        <taxon>ecological metagenomes</taxon>
    </lineage>
</organism>
<evidence type="ECO:0000256" key="1">
    <source>
        <dbReference type="SAM" id="MobiDB-lite"/>
    </source>
</evidence>
<feature type="compositionally biased region" description="Basic and acidic residues" evidence="1">
    <location>
        <begin position="16"/>
        <end position="54"/>
    </location>
</feature>
<comment type="caution">
    <text evidence="2">The sequence shown here is derived from an EMBL/GenBank/DDBJ whole genome shotgun (WGS) entry which is preliminary data.</text>
</comment>
<dbReference type="EMBL" id="BARU01023390">
    <property type="protein sequence ID" value="GAH52563.1"/>
    <property type="molecule type" value="Genomic_DNA"/>
</dbReference>
<evidence type="ECO:0000313" key="2">
    <source>
        <dbReference type="EMBL" id="GAH52563.1"/>
    </source>
</evidence>
<dbReference type="AlphaFoldDB" id="X1I4U5"/>
<protein>
    <submittedName>
        <fullName evidence="2">Uncharacterized protein</fullName>
    </submittedName>
</protein>
<sequence>MRNEKYGKTKQLPKMFEAKTAKNKKADHGSIQKKPESLQEQETKSKDIPNKSGW</sequence>
<proteinExistence type="predicted"/>
<reference evidence="2" key="1">
    <citation type="journal article" date="2014" name="Front. Microbiol.">
        <title>High frequency of phylogenetically diverse reductive dehalogenase-homologous genes in deep subseafloor sedimentary metagenomes.</title>
        <authorList>
            <person name="Kawai M."/>
            <person name="Futagami T."/>
            <person name="Toyoda A."/>
            <person name="Takaki Y."/>
            <person name="Nishi S."/>
            <person name="Hori S."/>
            <person name="Arai W."/>
            <person name="Tsubouchi T."/>
            <person name="Morono Y."/>
            <person name="Uchiyama I."/>
            <person name="Ito T."/>
            <person name="Fujiyama A."/>
            <person name="Inagaki F."/>
            <person name="Takami H."/>
        </authorList>
    </citation>
    <scope>NUCLEOTIDE SEQUENCE</scope>
    <source>
        <strain evidence="2">Expedition CK06-06</strain>
    </source>
</reference>
<gene>
    <name evidence="2" type="ORF">S03H2_37967</name>
</gene>
<accession>X1I4U5</accession>
<feature type="region of interest" description="Disordered" evidence="1">
    <location>
        <begin position="1"/>
        <end position="54"/>
    </location>
</feature>
<name>X1I4U5_9ZZZZ</name>